<dbReference type="SUPFAM" id="SSF54373">
    <property type="entry name" value="FAD-linked reductases, C-terminal domain"/>
    <property type="match status" value="1"/>
</dbReference>
<accession>A0A3A6TPD0</accession>
<keyword evidence="4" id="KW-1185">Reference proteome</keyword>
<dbReference type="GO" id="GO:0005737">
    <property type="term" value="C:cytoplasm"/>
    <property type="evidence" value="ECO:0007669"/>
    <property type="project" value="TreeGrafter"/>
</dbReference>
<reference evidence="3 4" key="1">
    <citation type="submission" date="2018-09" db="EMBL/GenBank/DDBJ databases">
        <title>Phylogeny of the Shewanellaceae, and recommendation for two new genera, Pseudoshewanella and Parashewanella.</title>
        <authorList>
            <person name="Wang G."/>
        </authorList>
    </citation>
    <scope>NUCLEOTIDE SEQUENCE [LARGE SCALE GENOMIC DNA]</scope>
    <source>
        <strain evidence="3 4">KCTC 22492</strain>
    </source>
</reference>
<evidence type="ECO:0000313" key="4">
    <source>
        <dbReference type="Proteomes" id="UP000273022"/>
    </source>
</evidence>
<feature type="domain" description="FAD dependent oxidoreductase" evidence="2">
    <location>
        <begin position="11"/>
        <end position="403"/>
    </location>
</feature>
<organism evidence="3 4">
    <name type="scientific">Parashewanella spongiae</name>
    <dbReference type="NCBI Taxonomy" id="342950"/>
    <lineage>
        <taxon>Bacteria</taxon>
        <taxon>Pseudomonadati</taxon>
        <taxon>Pseudomonadota</taxon>
        <taxon>Gammaproteobacteria</taxon>
        <taxon>Alteromonadales</taxon>
        <taxon>Shewanellaceae</taxon>
        <taxon>Parashewanella</taxon>
    </lineage>
</organism>
<name>A0A3A6TPD0_9GAMM</name>
<keyword evidence="1" id="KW-0560">Oxidoreductase</keyword>
<dbReference type="EMBL" id="QYYH01000146">
    <property type="protein sequence ID" value="RJY06880.1"/>
    <property type="molecule type" value="Genomic_DNA"/>
</dbReference>
<dbReference type="OrthoDB" id="9805337at2"/>
<evidence type="ECO:0000256" key="1">
    <source>
        <dbReference type="ARBA" id="ARBA00023002"/>
    </source>
</evidence>
<dbReference type="InterPro" id="IPR036188">
    <property type="entry name" value="FAD/NAD-bd_sf"/>
</dbReference>
<dbReference type="Pfam" id="PF01266">
    <property type="entry name" value="DAO"/>
    <property type="match status" value="1"/>
</dbReference>
<sequence length="422" mass="47083">MVTNDQLHEQIWVVGAGIVGLTSALQLQSQGYQVTIVDKKGVAAGASQGNAGHFATAEIFPHAEASLLFELPKMLLDPLGPIRILPRYFLKALPWFSRFVINMLPNRRLKNTNAIKGLNYSAIHEMRELAQSCNCANLIVTKGSLLVFEQTPLPKVIQQWRRYADEGVPVRLLTGNEARELEPSLSFNIQHALFFTETAHTKNPKFLCEAFAATFIERGGKILQAELDDIDTIDKLSLKYTSTDNQAEHMVNPDKILLTTGAWSKKFTTKLGYNVPLDTERGYHLMLPNKIPLNRPVTSFERKFIITPMNDGTRLAGMVEFGGLHAPKSKGCTERFLVHGKAIIPMLNVDEPHNGIEWMGFRPSLPDSLPVLGKTKHSSVFVSFGHQHLGLTWSALTAKLVAQQITGRTVDIDMKPYSIERF</sequence>
<dbReference type="Proteomes" id="UP000273022">
    <property type="component" value="Unassembled WGS sequence"/>
</dbReference>
<dbReference type="SUPFAM" id="SSF51905">
    <property type="entry name" value="FAD/NAD(P)-binding domain"/>
    <property type="match status" value="1"/>
</dbReference>
<evidence type="ECO:0000313" key="3">
    <source>
        <dbReference type="EMBL" id="RJY06880.1"/>
    </source>
</evidence>
<dbReference type="PANTHER" id="PTHR13847:SF289">
    <property type="entry name" value="GLYCINE OXIDASE"/>
    <property type="match status" value="1"/>
</dbReference>
<dbReference type="PANTHER" id="PTHR13847">
    <property type="entry name" value="SARCOSINE DEHYDROGENASE-RELATED"/>
    <property type="match status" value="1"/>
</dbReference>
<dbReference type="Gene3D" id="3.30.9.10">
    <property type="entry name" value="D-Amino Acid Oxidase, subunit A, domain 2"/>
    <property type="match status" value="1"/>
</dbReference>
<comment type="caution">
    <text evidence="3">The sequence shown here is derived from an EMBL/GenBank/DDBJ whole genome shotgun (WGS) entry which is preliminary data.</text>
</comment>
<gene>
    <name evidence="3" type="ORF">D5R81_17065</name>
</gene>
<dbReference type="AlphaFoldDB" id="A0A3A6TPD0"/>
<dbReference type="Gene3D" id="3.50.50.60">
    <property type="entry name" value="FAD/NAD(P)-binding domain"/>
    <property type="match status" value="2"/>
</dbReference>
<evidence type="ECO:0000259" key="2">
    <source>
        <dbReference type="Pfam" id="PF01266"/>
    </source>
</evidence>
<dbReference type="InterPro" id="IPR006076">
    <property type="entry name" value="FAD-dep_OxRdtase"/>
</dbReference>
<proteinExistence type="predicted"/>
<protein>
    <submittedName>
        <fullName evidence="3">FAD-binding oxidoreductase</fullName>
    </submittedName>
</protein>
<dbReference type="GO" id="GO:0016491">
    <property type="term" value="F:oxidoreductase activity"/>
    <property type="evidence" value="ECO:0007669"/>
    <property type="project" value="UniProtKB-KW"/>
</dbReference>